<dbReference type="Proteomes" id="UP000015423">
    <property type="component" value="Chromosome"/>
</dbReference>
<comment type="similarity">
    <text evidence="2">Belongs to the CorA metal ion transporter (MIT) (TC 1.A.35) family.</text>
</comment>
<evidence type="ECO:0000256" key="5">
    <source>
        <dbReference type="ARBA" id="ARBA00022519"/>
    </source>
</evidence>
<dbReference type="KEGG" id="sci:B446_21240"/>
<evidence type="ECO:0000256" key="3">
    <source>
        <dbReference type="ARBA" id="ARBA00022448"/>
    </source>
</evidence>
<dbReference type="PANTHER" id="PTHR46494:SF3">
    <property type="entry name" value="ZINC TRANSPORT PROTEIN ZNTB"/>
    <property type="match status" value="1"/>
</dbReference>
<keyword evidence="14" id="KW-1185">Reference proteome</keyword>
<keyword evidence="9" id="KW-0406">Ion transport</keyword>
<dbReference type="Pfam" id="PF01544">
    <property type="entry name" value="CorA"/>
    <property type="match status" value="1"/>
</dbReference>
<evidence type="ECO:0000256" key="6">
    <source>
        <dbReference type="ARBA" id="ARBA00022692"/>
    </source>
</evidence>
<evidence type="ECO:0000256" key="4">
    <source>
        <dbReference type="ARBA" id="ARBA00022475"/>
    </source>
</evidence>
<dbReference type="Gene3D" id="1.20.58.340">
    <property type="entry name" value="Magnesium transport protein CorA, transmembrane region"/>
    <property type="match status" value="2"/>
</dbReference>
<accession>S5VSW8</accession>
<dbReference type="SUPFAM" id="SSF144083">
    <property type="entry name" value="Magnesium transport protein CorA, transmembrane region"/>
    <property type="match status" value="1"/>
</dbReference>
<name>S5VSW8_STRC3</name>
<keyword evidence="5" id="KW-0997">Cell inner membrane</keyword>
<feature type="region of interest" description="Disordered" evidence="11">
    <location>
        <begin position="1"/>
        <end position="20"/>
    </location>
</feature>
<dbReference type="GO" id="GO:0015095">
    <property type="term" value="F:magnesium ion transmembrane transporter activity"/>
    <property type="evidence" value="ECO:0007669"/>
    <property type="project" value="TreeGrafter"/>
</dbReference>
<protein>
    <submittedName>
        <fullName evidence="13">Cation transporter</fullName>
    </submittedName>
</protein>
<keyword evidence="10 12" id="KW-0472">Membrane</keyword>
<evidence type="ECO:0000256" key="7">
    <source>
        <dbReference type="ARBA" id="ARBA00022833"/>
    </source>
</evidence>
<dbReference type="GO" id="GO:0000287">
    <property type="term" value="F:magnesium ion binding"/>
    <property type="evidence" value="ECO:0007669"/>
    <property type="project" value="TreeGrafter"/>
</dbReference>
<dbReference type="GO" id="GO:0015087">
    <property type="term" value="F:cobalt ion transmembrane transporter activity"/>
    <property type="evidence" value="ECO:0007669"/>
    <property type="project" value="TreeGrafter"/>
</dbReference>
<evidence type="ECO:0000256" key="2">
    <source>
        <dbReference type="ARBA" id="ARBA00009765"/>
    </source>
</evidence>
<dbReference type="GO" id="GO:0050897">
    <property type="term" value="F:cobalt ion binding"/>
    <property type="evidence" value="ECO:0007669"/>
    <property type="project" value="TreeGrafter"/>
</dbReference>
<evidence type="ECO:0000256" key="9">
    <source>
        <dbReference type="ARBA" id="ARBA00023065"/>
    </source>
</evidence>
<proteinExistence type="inferred from homology"/>
<dbReference type="AlphaFoldDB" id="S5VSW8"/>
<dbReference type="RefSeq" id="WP_020941515.1">
    <property type="nucleotide sequence ID" value="NC_021985.1"/>
</dbReference>
<reference evidence="13 14" key="2">
    <citation type="journal article" date="2013" name="J. Biotechnol.">
        <title>Complete genome sequence of the kirromycin producer Streptomyces collinus Tu 365 consisting of a linear chromosome and two linear plasmids.</title>
        <authorList>
            <person name="Ruckert C."/>
            <person name="Szczepanowski R."/>
            <person name="Albersmeier A."/>
            <person name="Goesmann A."/>
            <person name="Iftime D."/>
            <person name="Musiol E.M."/>
            <person name="Blin K."/>
            <person name="Wohlleben W."/>
            <person name="Puhler A."/>
            <person name="Kalinowski J."/>
            <person name="Weber T."/>
        </authorList>
    </citation>
    <scope>NUCLEOTIDE SEQUENCE [LARGE SCALE GENOMIC DNA]</scope>
    <source>
        <strain evidence="14">DSM 40733 / Tue 365</strain>
    </source>
</reference>
<keyword evidence="7" id="KW-0862">Zinc</keyword>
<keyword evidence="3" id="KW-0813">Transport</keyword>
<dbReference type="SUPFAM" id="SSF143865">
    <property type="entry name" value="CorA soluble domain-like"/>
    <property type="match status" value="1"/>
</dbReference>
<evidence type="ECO:0000256" key="8">
    <source>
        <dbReference type="ARBA" id="ARBA00022989"/>
    </source>
</evidence>
<comment type="subcellular location">
    <subcellularLocation>
        <location evidence="1">Cell membrane</location>
        <topology evidence="1">Multi-pass membrane protein</topology>
    </subcellularLocation>
</comment>
<dbReference type="InterPro" id="IPR045863">
    <property type="entry name" value="CorA_TM1_TM2"/>
</dbReference>
<dbReference type="PANTHER" id="PTHR46494">
    <property type="entry name" value="CORA FAMILY METAL ION TRANSPORTER (EUROFUNG)"/>
    <property type="match status" value="1"/>
</dbReference>
<dbReference type="InterPro" id="IPR002523">
    <property type="entry name" value="MgTranspt_CorA/ZnTranspt_ZntB"/>
</dbReference>
<keyword evidence="8 12" id="KW-1133">Transmembrane helix</keyword>
<gene>
    <name evidence="13" type="ORF">B446_21240</name>
</gene>
<evidence type="ECO:0000256" key="12">
    <source>
        <dbReference type="SAM" id="Phobius"/>
    </source>
</evidence>
<keyword evidence="4" id="KW-1003">Cell membrane</keyword>
<dbReference type="STRING" id="1214242.B446_21240"/>
<evidence type="ECO:0000313" key="13">
    <source>
        <dbReference type="EMBL" id="AGS71060.1"/>
    </source>
</evidence>
<feature type="transmembrane region" description="Helical" evidence="12">
    <location>
        <begin position="309"/>
        <end position="329"/>
    </location>
</feature>
<dbReference type="InterPro" id="IPR045861">
    <property type="entry name" value="CorA_cytoplasmic_dom"/>
</dbReference>
<sequence length="347" mass="38477">MIVSVVSMPGGTTTRTDPAGARERLAASDFVLVDVALPLAADRPDPATSQGGQGASDLADADGRRVVEALGLASESPAWFGVTGEPVRADFLGDRAAFVVPVVDDGRVVHVHAMATERHLVTVHRGPVAPLENLAGRLAQERPADAVAVLFLLLQEALDTFRRAAVAGLLAVEDLEDEMFDRRRPEQVYRLARMRRRAALLHHYLLPYLQATDEIVMRRMLSRDFPEERRRLAQEFQHTGRLVLTDIQSLQDATRRAFASYSSLVSGEQNGVINRLAIVSTIFLPLTFLTGYFGMNFSYLTDEMESRAVFWLLAVALQVLVLGGALYVLHRTHLWRRLRDDEGTRDP</sequence>
<dbReference type="HOGENOM" id="CLU_828784_0_0_11"/>
<feature type="transmembrane region" description="Helical" evidence="12">
    <location>
        <begin position="276"/>
        <end position="297"/>
    </location>
</feature>
<dbReference type="GO" id="GO:0005886">
    <property type="term" value="C:plasma membrane"/>
    <property type="evidence" value="ECO:0007669"/>
    <property type="project" value="UniProtKB-SubCell"/>
</dbReference>
<dbReference type="eggNOG" id="COG0598">
    <property type="taxonomic scope" value="Bacteria"/>
</dbReference>
<evidence type="ECO:0000256" key="1">
    <source>
        <dbReference type="ARBA" id="ARBA00004651"/>
    </source>
</evidence>
<evidence type="ECO:0000313" key="14">
    <source>
        <dbReference type="Proteomes" id="UP000015423"/>
    </source>
</evidence>
<keyword evidence="6 12" id="KW-0812">Transmembrane</keyword>
<organism evidence="13 14">
    <name type="scientific">Streptomyces collinus (strain DSM 40733 / Tue 365)</name>
    <dbReference type="NCBI Taxonomy" id="1214242"/>
    <lineage>
        <taxon>Bacteria</taxon>
        <taxon>Bacillati</taxon>
        <taxon>Actinomycetota</taxon>
        <taxon>Actinomycetes</taxon>
        <taxon>Kitasatosporales</taxon>
        <taxon>Streptomycetaceae</taxon>
        <taxon>Streptomyces</taxon>
    </lineage>
</organism>
<dbReference type="EMBL" id="CP006259">
    <property type="protein sequence ID" value="AGS71060.1"/>
    <property type="molecule type" value="Genomic_DNA"/>
</dbReference>
<evidence type="ECO:0000256" key="11">
    <source>
        <dbReference type="SAM" id="MobiDB-lite"/>
    </source>
</evidence>
<reference evidence="14" key="1">
    <citation type="submission" date="2012-10" db="EMBL/GenBank/DDBJ databases">
        <title>The complete genome sequence of Streptomyces collinus Tu 365.</title>
        <authorList>
            <person name="Ruckert C."/>
            <person name="Szczepanowski R."/>
            <person name="Goesmann A."/>
            <person name="Pross E.K."/>
            <person name="Musiol E.M."/>
            <person name="Blin K."/>
            <person name="Wohlleben W."/>
            <person name="Puhler A."/>
            <person name="Weber T."/>
            <person name="Kalinowski J."/>
        </authorList>
    </citation>
    <scope>NUCLEOTIDE SEQUENCE [LARGE SCALE GENOMIC DNA]</scope>
    <source>
        <strain evidence="14">DSM 40733 / Tue 365</strain>
    </source>
</reference>
<dbReference type="PATRIC" id="fig|1214242.5.peg.4352"/>
<evidence type="ECO:0000256" key="10">
    <source>
        <dbReference type="ARBA" id="ARBA00023136"/>
    </source>
</evidence>